<dbReference type="EMBL" id="VSSQ01008765">
    <property type="protein sequence ID" value="MPM39779.1"/>
    <property type="molecule type" value="Genomic_DNA"/>
</dbReference>
<sequence length="174" mass="18682">MAIKTVGVVGAGTMGSGIAQACASAGLRVILRDIDQRYLDASLTRMEQSMSRLVEKGKLTAQDRDSTLSRIQTTVELGEMAQAELIIEAALEDPALKKNIFSELNNICPAETVFASNTSSLSITDIASGSGRPDRFCGIHFFNPVSVMRLVEIISGLNTSETTVEKAFELVRAL</sequence>
<evidence type="ECO:0000259" key="2">
    <source>
        <dbReference type="Pfam" id="PF02737"/>
    </source>
</evidence>
<dbReference type="GO" id="GO:0008691">
    <property type="term" value="F:3-hydroxybutyryl-CoA dehydrogenase activity"/>
    <property type="evidence" value="ECO:0007669"/>
    <property type="project" value="UniProtKB-EC"/>
</dbReference>
<dbReference type="FunFam" id="3.40.50.720:FF:000009">
    <property type="entry name" value="Fatty oxidation complex, alpha subunit"/>
    <property type="match status" value="1"/>
</dbReference>
<dbReference type="InterPro" id="IPR006176">
    <property type="entry name" value="3-OHacyl-CoA_DH_NAD-bd"/>
</dbReference>
<evidence type="ECO:0000313" key="3">
    <source>
        <dbReference type="EMBL" id="MPM39779.1"/>
    </source>
</evidence>
<feature type="domain" description="3-hydroxyacyl-CoA dehydrogenase NAD binding" evidence="2">
    <location>
        <begin position="5"/>
        <end position="173"/>
    </location>
</feature>
<dbReference type="Pfam" id="PF02737">
    <property type="entry name" value="3HCDH_N"/>
    <property type="match status" value="1"/>
</dbReference>
<keyword evidence="1 3" id="KW-0560">Oxidoreductase</keyword>
<name>A0A644ZG61_9ZZZZ</name>
<dbReference type="SUPFAM" id="SSF51735">
    <property type="entry name" value="NAD(P)-binding Rossmann-fold domains"/>
    <property type="match status" value="1"/>
</dbReference>
<evidence type="ECO:0000256" key="1">
    <source>
        <dbReference type="ARBA" id="ARBA00023002"/>
    </source>
</evidence>
<dbReference type="AlphaFoldDB" id="A0A644ZG61"/>
<dbReference type="PANTHER" id="PTHR48075:SF5">
    <property type="entry name" value="3-HYDROXYBUTYRYL-COA DEHYDROGENASE"/>
    <property type="match status" value="1"/>
</dbReference>
<organism evidence="3">
    <name type="scientific">bioreactor metagenome</name>
    <dbReference type="NCBI Taxonomy" id="1076179"/>
    <lineage>
        <taxon>unclassified sequences</taxon>
        <taxon>metagenomes</taxon>
        <taxon>ecological metagenomes</taxon>
    </lineage>
</organism>
<dbReference type="GO" id="GO:0006631">
    <property type="term" value="P:fatty acid metabolic process"/>
    <property type="evidence" value="ECO:0007669"/>
    <property type="project" value="InterPro"/>
</dbReference>
<dbReference type="InterPro" id="IPR036291">
    <property type="entry name" value="NAD(P)-bd_dom_sf"/>
</dbReference>
<comment type="caution">
    <text evidence="3">The sequence shown here is derived from an EMBL/GenBank/DDBJ whole genome shotgun (WGS) entry which is preliminary data.</text>
</comment>
<dbReference type="PROSITE" id="PS51257">
    <property type="entry name" value="PROKAR_LIPOPROTEIN"/>
    <property type="match status" value="1"/>
</dbReference>
<protein>
    <submittedName>
        <fullName evidence="3">3-hydroxybutyryl-CoA dehydrogenase</fullName>
        <ecNumber evidence="3">1.1.1.157</ecNumber>
    </submittedName>
</protein>
<dbReference type="EC" id="1.1.1.157" evidence="3"/>
<dbReference type="Gene3D" id="3.40.50.720">
    <property type="entry name" value="NAD(P)-binding Rossmann-like Domain"/>
    <property type="match status" value="1"/>
</dbReference>
<accession>A0A644ZG61</accession>
<gene>
    <name evidence="3" type="primary">hbd_19</name>
    <name evidence="3" type="ORF">SDC9_86414</name>
</gene>
<reference evidence="3" key="1">
    <citation type="submission" date="2019-08" db="EMBL/GenBank/DDBJ databases">
        <authorList>
            <person name="Kucharzyk K."/>
            <person name="Murdoch R.W."/>
            <person name="Higgins S."/>
            <person name="Loffler F."/>
        </authorList>
    </citation>
    <scope>NUCLEOTIDE SEQUENCE</scope>
</reference>
<proteinExistence type="predicted"/>
<dbReference type="GO" id="GO:0070403">
    <property type="term" value="F:NAD+ binding"/>
    <property type="evidence" value="ECO:0007669"/>
    <property type="project" value="InterPro"/>
</dbReference>
<dbReference type="PANTHER" id="PTHR48075">
    <property type="entry name" value="3-HYDROXYACYL-COA DEHYDROGENASE FAMILY PROTEIN"/>
    <property type="match status" value="1"/>
</dbReference>